<dbReference type="Proteomes" id="UP000763447">
    <property type="component" value="Unassembled WGS sequence"/>
</dbReference>
<organism evidence="1 2">
    <name type="scientific">Secundilactobacillus angelensis</name>
    <dbReference type="NCBI Taxonomy" id="2722706"/>
    <lineage>
        <taxon>Bacteria</taxon>
        <taxon>Bacillati</taxon>
        <taxon>Bacillota</taxon>
        <taxon>Bacilli</taxon>
        <taxon>Lactobacillales</taxon>
        <taxon>Lactobacillaceae</taxon>
        <taxon>Secundilactobacillus</taxon>
    </lineage>
</organism>
<reference evidence="1 2" key="1">
    <citation type="submission" date="2020-04" db="EMBL/GenBank/DDBJ databases">
        <title>A novel species of genus Lactobacillus that was isolated from fermented food Zha-chili.</title>
        <authorList>
            <person name="Zhang Z."/>
        </authorList>
    </citation>
    <scope>NUCLEOTIDE SEQUENCE [LARGE SCALE GENOMIC DNA]</scope>
    <source>
        <strain evidence="2">HBUAS51383</strain>
    </source>
</reference>
<dbReference type="RefSeq" id="WP_168925704.1">
    <property type="nucleotide sequence ID" value="NZ_JAAXLJ010000018.1"/>
</dbReference>
<comment type="caution">
    <text evidence="1">The sequence shown here is derived from an EMBL/GenBank/DDBJ whole genome shotgun (WGS) entry which is preliminary data.</text>
</comment>
<accession>A0ABX1L1M4</accession>
<evidence type="ECO:0000313" key="2">
    <source>
        <dbReference type="Proteomes" id="UP000763447"/>
    </source>
</evidence>
<protein>
    <submittedName>
        <fullName evidence="1">Uncharacterized protein</fullName>
    </submittedName>
</protein>
<name>A0ABX1L1M4_9LACO</name>
<gene>
    <name evidence="1" type="ORF">HC026_09335</name>
</gene>
<evidence type="ECO:0000313" key="1">
    <source>
        <dbReference type="EMBL" id="NLR19113.1"/>
    </source>
</evidence>
<proteinExistence type="predicted"/>
<dbReference type="EMBL" id="JAAXLJ010000018">
    <property type="protein sequence ID" value="NLR19113.1"/>
    <property type="molecule type" value="Genomic_DNA"/>
</dbReference>
<sequence length="129" mass="14865">MKKSIITTLAVGIGLAGGTGVSVNTAQAASWHKGMPKALQGTWKTKYNKAFRVSFKLKNGKNYTHSYGNDPDFLNRTHYRYLGHHDYKIVGYEPIYSKKNQTRYFKWVSKHHIVFSTYLKKGYGTSYYR</sequence>
<keyword evidence="2" id="KW-1185">Reference proteome</keyword>